<dbReference type="AlphaFoldDB" id="B4D9N9"/>
<evidence type="ECO:0000313" key="1">
    <source>
        <dbReference type="EMBL" id="EDY16820.1"/>
    </source>
</evidence>
<accession>B4D9N9</accession>
<comment type="caution">
    <text evidence="1">The sequence shown here is derived from an EMBL/GenBank/DDBJ whole genome shotgun (WGS) entry which is preliminary data.</text>
</comment>
<sequence>MPNRSDHTLRDAEDAIHSRLIAEHFQGQLHYDASEVMETDRWWYIPFRWVGCASIIVNKDDLYVNWLGSAIKLQDCIWGHDRGVYCDWVDFTFATDTDMNVVRRLIRRFQHMCPRANETKRLEPVWYRESEIASAVATQFPVFRRHFAWFAIPELRAASEEGLQFSCLLMSRAELGTDGS</sequence>
<name>B4D9N9_9BACT</name>
<dbReference type="InParanoid" id="B4D9N9"/>
<gene>
    <name evidence="1" type="ORF">CfE428DRAFT_5629</name>
</gene>
<protein>
    <submittedName>
        <fullName evidence="1">Uncharacterized protein</fullName>
    </submittedName>
</protein>
<keyword evidence="2" id="KW-1185">Reference proteome</keyword>
<proteinExistence type="predicted"/>
<evidence type="ECO:0000313" key="2">
    <source>
        <dbReference type="Proteomes" id="UP000005824"/>
    </source>
</evidence>
<dbReference type="Proteomes" id="UP000005824">
    <property type="component" value="Unassembled WGS sequence"/>
</dbReference>
<organism evidence="1 2">
    <name type="scientific">Chthoniobacter flavus Ellin428</name>
    <dbReference type="NCBI Taxonomy" id="497964"/>
    <lineage>
        <taxon>Bacteria</taxon>
        <taxon>Pseudomonadati</taxon>
        <taxon>Verrucomicrobiota</taxon>
        <taxon>Spartobacteria</taxon>
        <taxon>Chthoniobacterales</taxon>
        <taxon>Chthoniobacteraceae</taxon>
        <taxon>Chthoniobacter</taxon>
    </lineage>
</organism>
<dbReference type="RefSeq" id="WP_006982950.1">
    <property type="nucleotide sequence ID" value="NZ_ABVL01000027.1"/>
</dbReference>
<dbReference type="STRING" id="497964.CfE428DRAFT_5629"/>
<reference evidence="1 2" key="1">
    <citation type="journal article" date="2011" name="J. Bacteriol.">
        <title>Genome sequence of Chthoniobacter flavus Ellin428, an aerobic heterotrophic soil bacterium.</title>
        <authorList>
            <person name="Kant R."/>
            <person name="van Passel M.W."/>
            <person name="Palva A."/>
            <person name="Lucas S."/>
            <person name="Lapidus A."/>
            <person name="Glavina Del Rio T."/>
            <person name="Dalin E."/>
            <person name="Tice H."/>
            <person name="Bruce D."/>
            <person name="Goodwin L."/>
            <person name="Pitluck S."/>
            <person name="Larimer F.W."/>
            <person name="Land M.L."/>
            <person name="Hauser L."/>
            <person name="Sangwan P."/>
            <person name="de Vos W.M."/>
            <person name="Janssen P.H."/>
            <person name="Smidt H."/>
        </authorList>
    </citation>
    <scope>NUCLEOTIDE SEQUENCE [LARGE SCALE GENOMIC DNA]</scope>
    <source>
        <strain evidence="1 2">Ellin428</strain>
    </source>
</reference>
<dbReference type="EMBL" id="ABVL01000027">
    <property type="protein sequence ID" value="EDY16820.1"/>
    <property type="molecule type" value="Genomic_DNA"/>
</dbReference>